<keyword evidence="3 6" id="KW-0195">Cyclin</keyword>
<feature type="region of interest" description="Disordered" evidence="7">
    <location>
        <begin position="165"/>
        <end position="193"/>
    </location>
</feature>
<evidence type="ECO:0000256" key="3">
    <source>
        <dbReference type="ARBA" id="ARBA00023127"/>
    </source>
</evidence>
<evidence type="ECO:0000256" key="2">
    <source>
        <dbReference type="ARBA" id="ARBA00022618"/>
    </source>
</evidence>
<evidence type="ECO:0000259" key="8">
    <source>
        <dbReference type="SMART" id="SM00385"/>
    </source>
</evidence>
<evidence type="ECO:0000313" key="9">
    <source>
        <dbReference type="Proteomes" id="UP000504603"/>
    </source>
</evidence>
<dbReference type="RefSeq" id="XP_022146773.1">
    <property type="nucleotide sequence ID" value="XM_022291081.1"/>
</dbReference>
<feature type="compositionally biased region" description="Basic residues" evidence="7">
    <location>
        <begin position="24"/>
        <end position="39"/>
    </location>
</feature>
<dbReference type="InterPro" id="IPR006671">
    <property type="entry name" value="Cyclin_N"/>
</dbReference>
<dbReference type="InterPro" id="IPR039361">
    <property type="entry name" value="Cyclin"/>
</dbReference>
<accession>A0A6J1CZG3</accession>
<evidence type="ECO:0000256" key="1">
    <source>
        <dbReference type="ARBA" id="ARBA00011177"/>
    </source>
</evidence>
<feature type="domain" description="Cyclin-like" evidence="8">
    <location>
        <begin position="431"/>
        <end position="518"/>
    </location>
</feature>
<feature type="compositionally biased region" description="Low complexity" evidence="7">
    <location>
        <begin position="13"/>
        <end position="23"/>
    </location>
</feature>
<organism evidence="9 10">
    <name type="scientific">Momordica charantia</name>
    <name type="common">Bitter gourd</name>
    <name type="synonym">Balsam pear</name>
    <dbReference type="NCBI Taxonomy" id="3673"/>
    <lineage>
        <taxon>Eukaryota</taxon>
        <taxon>Viridiplantae</taxon>
        <taxon>Streptophyta</taxon>
        <taxon>Embryophyta</taxon>
        <taxon>Tracheophyta</taxon>
        <taxon>Spermatophyta</taxon>
        <taxon>Magnoliopsida</taxon>
        <taxon>eudicotyledons</taxon>
        <taxon>Gunneridae</taxon>
        <taxon>Pentapetalae</taxon>
        <taxon>rosids</taxon>
        <taxon>fabids</taxon>
        <taxon>Cucurbitales</taxon>
        <taxon>Cucurbitaceae</taxon>
        <taxon>Momordiceae</taxon>
        <taxon>Momordica</taxon>
    </lineage>
</organism>
<dbReference type="OrthoDB" id="5590282at2759"/>
<reference evidence="10" key="1">
    <citation type="submission" date="2025-08" db="UniProtKB">
        <authorList>
            <consortium name="RefSeq"/>
        </authorList>
    </citation>
    <scope>IDENTIFICATION</scope>
    <source>
        <strain evidence="10">OHB3-1</strain>
    </source>
</reference>
<dbReference type="AlphaFoldDB" id="A0A6J1CZG3"/>
<feature type="compositionally biased region" description="Basic and acidic residues" evidence="7">
    <location>
        <begin position="174"/>
        <end position="183"/>
    </location>
</feature>
<comment type="subunit">
    <text evidence="1">Interacts with the CDC2 protein kinase to form a serine/threonine kinase holoenzyme complex also known as maturation promoting factor (MPF). The cyclin subunit imparts substrate specificity to the complex.</text>
</comment>
<gene>
    <name evidence="10" type="primary">LOC111015900</name>
</gene>
<dbReference type="Pfam" id="PF02984">
    <property type="entry name" value="Cyclin_C"/>
    <property type="match status" value="1"/>
</dbReference>
<sequence>MKSRKRRPKRKPQPQWQWQSQCPPKKKLRSQLPRRKRTRISPILCSPSSDSAARCRSFGCVSSSFPAESSSGSFHGGGGGEVSSQLDAVFRLEPNAVSARLNLRKRRFGSVELNLDAASNGGAGGCFKEECEVKKERKEVGAGSNVEVSESSCVESNSGVDFGVLGRSSSKSKSKSDSRRSIGENEDQADNGILKFEMTDADVSSKLCGKEAVPLTPCLESCAESVFESVCSFEEKGLEVEENRVWEFQLPEIPRNGIGEIFTVSRSNSTIEQWPNGLKFESDLACTEQFSYEDVSEYSSQAFSELQSTMNSDTDFSDYTPSIFLETGSEFSERSNEEEAPSSTFTFLLQYRREFLRLTASQDISTTSSIEEENVDQSTILRFEELDDEESYQMLRNRERRQLIIGDYVEEYRSTTDYGDLILQQRSKMVQWIVERSKDTKLHQETTFLGVALLDQILSKGFLKAGRNLQILGIACLTLAARFEENQICSSLRQRNFNVGSNTYSRSEVVGMEWLVEEVLKFQCFLPTVCNFLWFYLKAAGADSDLENRAKNFALLVLSDRVQFCYFPSTIAAALVILASLGEKQDTPRQRVIETHVRTENDDLPECIESLEWLLKFL</sequence>
<dbReference type="Proteomes" id="UP000504603">
    <property type="component" value="Unplaced"/>
</dbReference>
<keyword evidence="9" id="KW-1185">Reference proteome</keyword>
<evidence type="ECO:0000256" key="7">
    <source>
        <dbReference type="SAM" id="MobiDB-lite"/>
    </source>
</evidence>
<protein>
    <recommendedName>
        <fullName evidence="5">B-like cyclin</fullName>
    </recommendedName>
</protein>
<dbReference type="SMART" id="SM00385">
    <property type="entry name" value="CYCLIN"/>
    <property type="match status" value="2"/>
</dbReference>
<dbReference type="InterPro" id="IPR004367">
    <property type="entry name" value="Cyclin_C-dom"/>
</dbReference>
<feature type="compositionally biased region" description="Basic residues" evidence="7">
    <location>
        <begin position="1"/>
        <end position="12"/>
    </location>
</feature>
<dbReference type="Pfam" id="PF00134">
    <property type="entry name" value="Cyclin_N"/>
    <property type="match status" value="1"/>
</dbReference>
<dbReference type="InterPro" id="IPR036915">
    <property type="entry name" value="Cyclin-like_sf"/>
</dbReference>
<keyword evidence="2" id="KW-0132">Cell division</keyword>
<dbReference type="GO" id="GO:0051301">
    <property type="term" value="P:cell division"/>
    <property type="evidence" value="ECO:0007669"/>
    <property type="project" value="UniProtKB-KW"/>
</dbReference>
<feature type="domain" description="Cyclin-like" evidence="8">
    <location>
        <begin position="531"/>
        <end position="616"/>
    </location>
</feature>
<dbReference type="PANTHER" id="PTHR10177">
    <property type="entry name" value="CYCLINS"/>
    <property type="match status" value="1"/>
</dbReference>
<evidence type="ECO:0000256" key="4">
    <source>
        <dbReference type="ARBA" id="ARBA00023306"/>
    </source>
</evidence>
<dbReference type="SUPFAM" id="SSF47954">
    <property type="entry name" value="Cyclin-like"/>
    <property type="match status" value="2"/>
</dbReference>
<dbReference type="InterPro" id="IPR013763">
    <property type="entry name" value="Cyclin-like_dom"/>
</dbReference>
<dbReference type="KEGG" id="mcha:111015900"/>
<proteinExistence type="inferred from homology"/>
<feature type="region of interest" description="Disordered" evidence="7">
    <location>
        <begin position="1"/>
        <end position="51"/>
    </location>
</feature>
<comment type="similarity">
    <text evidence="6">Belongs to the cyclin family.</text>
</comment>
<evidence type="ECO:0000313" key="10">
    <source>
        <dbReference type="RefSeq" id="XP_022146773.1"/>
    </source>
</evidence>
<dbReference type="Gene3D" id="1.10.472.10">
    <property type="entry name" value="Cyclin-like"/>
    <property type="match status" value="2"/>
</dbReference>
<dbReference type="GeneID" id="111015900"/>
<evidence type="ECO:0000256" key="5">
    <source>
        <dbReference type="ARBA" id="ARBA00032263"/>
    </source>
</evidence>
<evidence type="ECO:0000256" key="6">
    <source>
        <dbReference type="RuleBase" id="RU000383"/>
    </source>
</evidence>
<name>A0A6J1CZG3_MOMCH</name>
<keyword evidence="4" id="KW-0131">Cell cycle</keyword>